<dbReference type="RefSeq" id="WP_112884123.1">
    <property type="nucleotide sequence ID" value="NZ_QLUW01000004.1"/>
</dbReference>
<reference evidence="1 2" key="1">
    <citation type="submission" date="2018-06" db="EMBL/GenBank/DDBJ databases">
        <title>Paenibacillus montanisoli sp. nov., isolated from mountain area soil.</title>
        <authorList>
            <person name="Wu M."/>
        </authorList>
    </citation>
    <scope>NUCLEOTIDE SEQUENCE [LARGE SCALE GENOMIC DNA]</scope>
    <source>
        <strain evidence="1 2">RA17</strain>
    </source>
</reference>
<organism evidence="1 2">
    <name type="scientific">Paenibacillus montanisoli</name>
    <dbReference type="NCBI Taxonomy" id="2081970"/>
    <lineage>
        <taxon>Bacteria</taxon>
        <taxon>Bacillati</taxon>
        <taxon>Bacillota</taxon>
        <taxon>Bacilli</taxon>
        <taxon>Bacillales</taxon>
        <taxon>Paenibacillaceae</taxon>
        <taxon>Paenibacillus</taxon>
    </lineage>
</organism>
<dbReference type="OrthoDB" id="2941480at2"/>
<comment type="caution">
    <text evidence="1">The sequence shown here is derived from an EMBL/GenBank/DDBJ whole genome shotgun (WGS) entry which is preliminary data.</text>
</comment>
<keyword evidence="2" id="KW-1185">Reference proteome</keyword>
<accession>A0A328U2Y1</accession>
<dbReference type="AlphaFoldDB" id="A0A328U2Y1"/>
<evidence type="ECO:0000313" key="2">
    <source>
        <dbReference type="Proteomes" id="UP000249260"/>
    </source>
</evidence>
<dbReference type="EMBL" id="QLUW01000004">
    <property type="protein sequence ID" value="RAP74334.1"/>
    <property type="molecule type" value="Genomic_DNA"/>
</dbReference>
<gene>
    <name evidence="1" type="ORF">DL346_19810</name>
</gene>
<name>A0A328U2Y1_9BACL</name>
<proteinExistence type="predicted"/>
<sequence length="207" mass="22273">MTMLERTRIISSNSTTFVATDRATAIANARANSGTLATDVGRVAAQWPRLLPYANDNSGSFTKAPPSYVWGSSTTTPQLLFFAVSPSVFGLNTDNQVVLNLTVFCDNAHDVQIDLFDNTSGDLFTSLTPAGNLTDGLLDPNTGVVDDVPFNWLNVRYYSQFSTSVPASRNGHTFQLVVSFAAVNYSISPPSFNPAALAFAIDVYLSI</sequence>
<protein>
    <submittedName>
        <fullName evidence="1">Uncharacterized protein</fullName>
    </submittedName>
</protein>
<evidence type="ECO:0000313" key="1">
    <source>
        <dbReference type="EMBL" id="RAP74334.1"/>
    </source>
</evidence>
<dbReference type="Proteomes" id="UP000249260">
    <property type="component" value="Unassembled WGS sequence"/>
</dbReference>